<accession>A0A395V2L7</accession>
<comment type="similarity">
    <text evidence="5">Belongs to the YicC/YloC family.</text>
</comment>
<evidence type="ECO:0000256" key="4">
    <source>
        <dbReference type="ARBA" id="ARBA00022801"/>
    </source>
</evidence>
<dbReference type="Pfam" id="PF03755">
    <property type="entry name" value="YicC-like_N"/>
    <property type="match status" value="1"/>
</dbReference>
<reference evidence="8 9" key="1">
    <citation type="submission" date="2018-08" db="EMBL/GenBank/DDBJ databases">
        <title>A genome reference for cultivated species of the human gut microbiota.</title>
        <authorList>
            <person name="Zou Y."/>
            <person name="Xue W."/>
            <person name="Luo G."/>
        </authorList>
    </citation>
    <scope>NUCLEOTIDE SEQUENCE [LARGE SCALE GENOMIC DNA]</scope>
    <source>
        <strain evidence="8 9">AF25-15</strain>
    </source>
</reference>
<keyword evidence="4" id="KW-0378">Hydrolase</keyword>
<evidence type="ECO:0000259" key="7">
    <source>
        <dbReference type="Pfam" id="PF08340"/>
    </source>
</evidence>
<proteinExistence type="inferred from homology"/>
<evidence type="ECO:0000256" key="3">
    <source>
        <dbReference type="ARBA" id="ARBA00022759"/>
    </source>
</evidence>
<comment type="cofactor">
    <cofactor evidence="1">
        <name>a divalent metal cation</name>
        <dbReference type="ChEBI" id="CHEBI:60240"/>
    </cofactor>
</comment>
<dbReference type="Proteomes" id="UP000266066">
    <property type="component" value="Unassembled WGS sequence"/>
</dbReference>
<organism evidence="8 9">
    <name type="scientific">Agathobacter rectalis</name>
    <dbReference type="NCBI Taxonomy" id="39491"/>
    <lineage>
        <taxon>Bacteria</taxon>
        <taxon>Bacillati</taxon>
        <taxon>Bacillota</taxon>
        <taxon>Clostridia</taxon>
        <taxon>Lachnospirales</taxon>
        <taxon>Lachnospiraceae</taxon>
        <taxon>Agathobacter</taxon>
    </lineage>
</organism>
<evidence type="ECO:0000259" key="6">
    <source>
        <dbReference type="Pfam" id="PF03755"/>
    </source>
</evidence>
<feature type="domain" description="Endoribonuclease YicC-like C-terminal" evidence="7">
    <location>
        <begin position="220"/>
        <end position="339"/>
    </location>
</feature>
<dbReference type="InterPro" id="IPR013551">
    <property type="entry name" value="YicC-like_C"/>
</dbReference>
<dbReference type="Pfam" id="PF08340">
    <property type="entry name" value="YicC-like_C"/>
    <property type="match status" value="1"/>
</dbReference>
<comment type="caution">
    <text evidence="8">The sequence shown here is derived from an EMBL/GenBank/DDBJ whole genome shotgun (WGS) entry which is preliminary data.</text>
</comment>
<dbReference type="GO" id="GO:0004521">
    <property type="term" value="F:RNA endonuclease activity"/>
    <property type="evidence" value="ECO:0007669"/>
    <property type="project" value="InterPro"/>
</dbReference>
<dbReference type="InterPro" id="IPR005229">
    <property type="entry name" value="YicC/YloC-like"/>
</dbReference>
<feature type="domain" description="Endoribonuclease YicC-like N-terminal" evidence="6">
    <location>
        <begin position="49"/>
        <end position="204"/>
    </location>
</feature>
<sequence length="339" mass="39749">MTFLLISYKYSKLLNIYNHEYLYYNIFDENLKELYNKLIYAYAKGKIMIKSMTGFGRYEYADASRKITVEVKSVNHRYLDVNIKMPKKLNFFESAIRTLLKEYIERGKVDIYITYEDFTENNLSLQYNKALAGEYLKYLNQMAEEFGLENDIRVSTLSRYPEVFVMEEQPVDEDELWSSLEKALRGAFEPFVESRVREGENLKKDLCEKLDNMVSYVDFIEERSPQIIVEYRARLEEKLRELLADNQLDDSRIAQEVTIFADKICVDEETVRLKSHILSMKDSLNAGGSVGRKLDFLAQEMNREANTILSKSNDLKISDTGISLKTDIEKVREQIQNIE</sequence>
<gene>
    <name evidence="8" type="ORF">DWY38_01995</name>
</gene>
<name>A0A395V2L7_9FIRM</name>
<dbReference type="EMBL" id="QRUJ01000001">
    <property type="protein sequence ID" value="RGR57155.1"/>
    <property type="molecule type" value="Genomic_DNA"/>
</dbReference>
<keyword evidence="3" id="KW-0255">Endonuclease</keyword>
<dbReference type="PANTHER" id="PTHR30636">
    <property type="entry name" value="UPF0701 PROTEIN YICC"/>
    <property type="match status" value="1"/>
</dbReference>
<dbReference type="GO" id="GO:0016787">
    <property type="term" value="F:hydrolase activity"/>
    <property type="evidence" value="ECO:0007669"/>
    <property type="project" value="UniProtKB-KW"/>
</dbReference>
<evidence type="ECO:0000313" key="9">
    <source>
        <dbReference type="Proteomes" id="UP000266066"/>
    </source>
</evidence>
<dbReference type="InterPro" id="IPR013527">
    <property type="entry name" value="YicC-like_N"/>
</dbReference>
<dbReference type="PANTHER" id="PTHR30636:SF3">
    <property type="entry name" value="UPF0701 PROTEIN YICC"/>
    <property type="match status" value="1"/>
</dbReference>
<dbReference type="NCBIfam" id="TIGR00255">
    <property type="entry name" value="YicC/YloC family endoribonuclease"/>
    <property type="match status" value="1"/>
</dbReference>
<evidence type="ECO:0000256" key="5">
    <source>
        <dbReference type="ARBA" id="ARBA00035648"/>
    </source>
</evidence>
<evidence type="ECO:0000256" key="1">
    <source>
        <dbReference type="ARBA" id="ARBA00001968"/>
    </source>
</evidence>
<dbReference type="AlphaFoldDB" id="A0A395V2L7"/>
<protein>
    <submittedName>
        <fullName evidence="8">YicC family protein</fullName>
    </submittedName>
</protein>
<keyword evidence="2" id="KW-0540">Nuclease</keyword>
<evidence type="ECO:0000313" key="8">
    <source>
        <dbReference type="EMBL" id="RGR57155.1"/>
    </source>
</evidence>
<evidence type="ECO:0000256" key="2">
    <source>
        <dbReference type="ARBA" id="ARBA00022722"/>
    </source>
</evidence>